<dbReference type="EMBL" id="SZYD01000016">
    <property type="protein sequence ID" value="KAD3337415.1"/>
    <property type="molecule type" value="Genomic_DNA"/>
</dbReference>
<reference evidence="2 3" key="1">
    <citation type="submission" date="2019-05" db="EMBL/GenBank/DDBJ databases">
        <title>Mikania micrantha, genome provides insights into the molecular mechanism of rapid growth.</title>
        <authorList>
            <person name="Liu B."/>
        </authorList>
    </citation>
    <scope>NUCLEOTIDE SEQUENCE [LARGE SCALE GENOMIC DNA]</scope>
    <source>
        <strain evidence="2">NLD-2019</strain>
        <tissue evidence="2">Leaf</tissue>
    </source>
</reference>
<feature type="region of interest" description="Disordered" evidence="1">
    <location>
        <begin position="59"/>
        <end position="99"/>
    </location>
</feature>
<dbReference type="Proteomes" id="UP000326396">
    <property type="component" value="Linkage Group LG6"/>
</dbReference>
<protein>
    <submittedName>
        <fullName evidence="2">Uncharacterized protein</fullName>
    </submittedName>
</protein>
<comment type="caution">
    <text evidence="2">The sequence shown here is derived from an EMBL/GenBank/DDBJ whole genome shotgun (WGS) entry which is preliminary data.</text>
</comment>
<sequence>MWWWTRGVVWTGFQKEKDRDREEKNKEIMRRGLRHHLKRAEDVVREDLSATQWTQQPSFTDFTISGRKRPTYATRTGSGDAGSPISPSPTPATFVQPPFTSNRDTHLLVTVVAAVDSAMTSSEQALSNTQFSGGGY</sequence>
<evidence type="ECO:0000313" key="3">
    <source>
        <dbReference type="Proteomes" id="UP000326396"/>
    </source>
</evidence>
<evidence type="ECO:0000256" key="1">
    <source>
        <dbReference type="SAM" id="MobiDB-lite"/>
    </source>
</evidence>
<gene>
    <name evidence="2" type="ORF">E3N88_32935</name>
</gene>
<accession>A0A5N6M9T0</accession>
<organism evidence="2 3">
    <name type="scientific">Mikania micrantha</name>
    <name type="common">bitter vine</name>
    <dbReference type="NCBI Taxonomy" id="192012"/>
    <lineage>
        <taxon>Eukaryota</taxon>
        <taxon>Viridiplantae</taxon>
        <taxon>Streptophyta</taxon>
        <taxon>Embryophyta</taxon>
        <taxon>Tracheophyta</taxon>
        <taxon>Spermatophyta</taxon>
        <taxon>Magnoliopsida</taxon>
        <taxon>eudicotyledons</taxon>
        <taxon>Gunneridae</taxon>
        <taxon>Pentapetalae</taxon>
        <taxon>asterids</taxon>
        <taxon>campanulids</taxon>
        <taxon>Asterales</taxon>
        <taxon>Asteraceae</taxon>
        <taxon>Asteroideae</taxon>
        <taxon>Heliantheae alliance</taxon>
        <taxon>Eupatorieae</taxon>
        <taxon>Mikania</taxon>
    </lineage>
</organism>
<evidence type="ECO:0000313" key="2">
    <source>
        <dbReference type="EMBL" id="KAD3337415.1"/>
    </source>
</evidence>
<dbReference type="AlphaFoldDB" id="A0A5N6M9T0"/>
<name>A0A5N6M9T0_9ASTR</name>
<proteinExistence type="predicted"/>
<keyword evidence="3" id="KW-1185">Reference proteome</keyword>